<dbReference type="AlphaFoldDB" id="A0A4R3LUD8"/>
<dbReference type="InterPro" id="IPR023393">
    <property type="entry name" value="START-like_dom_sf"/>
</dbReference>
<evidence type="ECO:0000313" key="4">
    <source>
        <dbReference type="Proteomes" id="UP000294664"/>
    </source>
</evidence>
<comment type="similarity">
    <text evidence="1">Belongs to the AHA1 family.</text>
</comment>
<dbReference type="Pfam" id="PF08327">
    <property type="entry name" value="AHSA1"/>
    <property type="match status" value="1"/>
</dbReference>
<feature type="domain" description="Activator of Hsp90 ATPase homologue 1/2-like C-terminal" evidence="2">
    <location>
        <begin position="21"/>
        <end position="139"/>
    </location>
</feature>
<comment type="caution">
    <text evidence="3">The sequence shown here is derived from an EMBL/GenBank/DDBJ whole genome shotgun (WGS) entry which is preliminary data.</text>
</comment>
<dbReference type="RefSeq" id="WP_165933823.1">
    <property type="nucleotide sequence ID" value="NZ_SMAI01000014.1"/>
</dbReference>
<evidence type="ECO:0000313" key="3">
    <source>
        <dbReference type="EMBL" id="TCT02275.1"/>
    </source>
</evidence>
<dbReference type="EMBL" id="SMAI01000014">
    <property type="protein sequence ID" value="TCT02275.1"/>
    <property type="molecule type" value="Genomic_DNA"/>
</dbReference>
<organism evidence="3 4">
    <name type="scientific">Aquabacter spiritensis</name>
    <dbReference type="NCBI Taxonomy" id="933073"/>
    <lineage>
        <taxon>Bacteria</taxon>
        <taxon>Pseudomonadati</taxon>
        <taxon>Pseudomonadota</taxon>
        <taxon>Alphaproteobacteria</taxon>
        <taxon>Hyphomicrobiales</taxon>
        <taxon>Xanthobacteraceae</taxon>
        <taxon>Aquabacter</taxon>
    </lineage>
</organism>
<proteinExistence type="inferred from homology"/>
<name>A0A4R3LUD8_9HYPH</name>
<evidence type="ECO:0000256" key="1">
    <source>
        <dbReference type="ARBA" id="ARBA00006817"/>
    </source>
</evidence>
<dbReference type="SUPFAM" id="SSF55961">
    <property type="entry name" value="Bet v1-like"/>
    <property type="match status" value="1"/>
</dbReference>
<keyword evidence="4" id="KW-1185">Reference proteome</keyword>
<dbReference type="Proteomes" id="UP000294664">
    <property type="component" value="Unassembled WGS sequence"/>
</dbReference>
<evidence type="ECO:0000259" key="2">
    <source>
        <dbReference type="Pfam" id="PF08327"/>
    </source>
</evidence>
<dbReference type="InterPro" id="IPR013538">
    <property type="entry name" value="ASHA1/2-like_C"/>
</dbReference>
<protein>
    <submittedName>
        <fullName evidence="3">Uncharacterized protein YndB with AHSA1/START domain</fullName>
    </submittedName>
</protein>
<reference evidence="3 4" key="1">
    <citation type="submission" date="2019-03" db="EMBL/GenBank/DDBJ databases">
        <title>Genomic Encyclopedia of Type Strains, Phase IV (KMG-IV): sequencing the most valuable type-strain genomes for metagenomic binning, comparative biology and taxonomic classification.</title>
        <authorList>
            <person name="Goeker M."/>
        </authorList>
    </citation>
    <scope>NUCLEOTIDE SEQUENCE [LARGE SCALE GENOMIC DNA]</scope>
    <source>
        <strain evidence="3 4">DSM 9035</strain>
    </source>
</reference>
<dbReference type="CDD" id="cd07814">
    <property type="entry name" value="SRPBCC_CalC_Aha1-like"/>
    <property type="match status" value="1"/>
</dbReference>
<dbReference type="Gene3D" id="3.30.530.20">
    <property type="match status" value="1"/>
</dbReference>
<accession>A0A4R3LUD8</accession>
<gene>
    <name evidence="3" type="ORF">EDC64_114136</name>
</gene>
<sequence length="164" mass="17583">MSPAAEKTVTVRRTLRGTRAFLFSAWTDRALFAQWFGPKGWSVEACTLDCRVGGAWQARFRRGDGSRVAVRGTYLEIAPPDRLVFTWEADPTGPASVVTVAFADAPGGVEIAITHRKLGTAQAVDMDAGWNNTLDALETFAAGARADPVAIGSDRALRRGEGTT</sequence>